<gene>
    <name evidence="1" type="ORF">RDI58_020754</name>
</gene>
<accession>A0AAN8T6V6</accession>
<comment type="caution">
    <text evidence="1">The sequence shown here is derived from an EMBL/GenBank/DDBJ whole genome shotgun (WGS) entry which is preliminary data.</text>
</comment>
<proteinExistence type="predicted"/>
<protein>
    <submittedName>
        <fullName evidence="1">Uncharacterized protein</fullName>
    </submittedName>
</protein>
<keyword evidence="2" id="KW-1185">Reference proteome</keyword>
<dbReference type="EMBL" id="JBANQN010000008">
    <property type="protein sequence ID" value="KAK6782958.1"/>
    <property type="molecule type" value="Genomic_DNA"/>
</dbReference>
<dbReference type="Proteomes" id="UP001371456">
    <property type="component" value="Unassembled WGS sequence"/>
</dbReference>
<evidence type="ECO:0000313" key="1">
    <source>
        <dbReference type="EMBL" id="KAK6782958.1"/>
    </source>
</evidence>
<sequence length="58" mass="6572">MASTKIKIPIIDFCNLELKPDTPQCVESIVNTFWSDGNPNFCNEAKSFYKPLMELDAC</sequence>
<dbReference type="AlphaFoldDB" id="A0AAN8T6V6"/>
<organism evidence="1 2">
    <name type="scientific">Solanum bulbocastanum</name>
    <name type="common">Wild potato</name>
    <dbReference type="NCBI Taxonomy" id="147425"/>
    <lineage>
        <taxon>Eukaryota</taxon>
        <taxon>Viridiplantae</taxon>
        <taxon>Streptophyta</taxon>
        <taxon>Embryophyta</taxon>
        <taxon>Tracheophyta</taxon>
        <taxon>Spermatophyta</taxon>
        <taxon>Magnoliopsida</taxon>
        <taxon>eudicotyledons</taxon>
        <taxon>Gunneridae</taxon>
        <taxon>Pentapetalae</taxon>
        <taxon>asterids</taxon>
        <taxon>lamiids</taxon>
        <taxon>Solanales</taxon>
        <taxon>Solanaceae</taxon>
        <taxon>Solanoideae</taxon>
        <taxon>Solaneae</taxon>
        <taxon>Solanum</taxon>
    </lineage>
</organism>
<evidence type="ECO:0000313" key="2">
    <source>
        <dbReference type="Proteomes" id="UP001371456"/>
    </source>
</evidence>
<reference evidence="1 2" key="1">
    <citation type="submission" date="2024-02" db="EMBL/GenBank/DDBJ databases">
        <title>de novo genome assembly of Solanum bulbocastanum strain 11H21.</title>
        <authorList>
            <person name="Hosaka A.J."/>
        </authorList>
    </citation>
    <scope>NUCLEOTIDE SEQUENCE [LARGE SCALE GENOMIC DNA]</scope>
    <source>
        <tissue evidence="1">Young leaves</tissue>
    </source>
</reference>
<name>A0AAN8T6V6_SOLBU</name>